<gene>
    <name evidence="1" type="ORF">Cgig2_026859</name>
</gene>
<evidence type="ECO:0000313" key="2">
    <source>
        <dbReference type="Proteomes" id="UP001153076"/>
    </source>
</evidence>
<protein>
    <submittedName>
        <fullName evidence="1">Uncharacterized protein</fullName>
    </submittedName>
</protein>
<name>A0A9Q1QSV3_9CARY</name>
<organism evidence="1 2">
    <name type="scientific">Carnegiea gigantea</name>
    <dbReference type="NCBI Taxonomy" id="171969"/>
    <lineage>
        <taxon>Eukaryota</taxon>
        <taxon>Viridiplantae</taxon>
        <taxon>Streptophyta</taxon>
        <taxon>Embryophyta</taxon>
        <taxon>Tracheophyta</taxon>
        <taxon>Spermatophyta</taxon>
        <taxon>Magnoliopsida</taxon>
        <taxon>eudicotyledons</taxon>
        <taxon>Gunneridae</taxon>
        <taxon>Pentapetalae</taxon>
        <taxon>Caryophyllales</taxon>
        <taxon>Cactineae</taxon>
        <taxon>Cactaceae</taxon>
        <taxon>Cactoideae</taxon>
        <taxon>Echinocereeae</taxon>
        <taxon>Carnegiea</taxon>
    </lineage>
</organism>
<keyword evidence="2" id="KW-1185">Reference proteome</keyword>
<reference evidence="1" key="1">
    <citation type="submission" date="2022-04" db="EMBL/GenBank/DDBJ databases">
        <title>Carnegiea gigantea Genome sequencing and assembly v2.</title>
        <authorList>
            <person name="Copetti D."/>
            <person name="Sanderson M.J."/>
            <person name="Burquez A."/>
            <person name="Wojciechowski M.F."/>
        </authorList>
    </citation>
    <scope>NUCLEOTIDE SEQUENCE</scope>
    <source>
        <strain evidence="1">SGP5-SGP5p</strain>
        <tissue evidence="1">Aerial part</tissue>
    </source>
</reference>
<dbReference type="Proteomes" id="UP001153076">
    <property type="component" value="Unassembled WGS sequence"/>
</dbReference>
<accession>A0A9Q1QSV3</accession>
<proteinExistence type="predicted"/>
<comment type="caution">
    <text evidence="1">The sequence shown here is derived from an EMBL/GenBank/DDBJ whole genome shotgun (WGS) entry which is preliminary data.</text>
</comment>
<dbReference type="AlphaFoldDB" id="A0A9Q1QSV3"/>
<sequence>MKRAKGSEGGVAVEMVGGVDQQSVLVMLRRGERGGVADHVVREATEGNTREGEEVDEAAVVEERIRRQGSTDILKEVFNRITYSPTRVEYGVAVEELRKYKPQLAAWVKRNEPERVEKKLRKTLANIGSVADVKLFNTALGKYGVLLMNNRSLVVNLAERKCSCK</sequence>
<evidence type="ECO:0000313" key="1">
    <source>
        <dbReference type="EMBL" id="KAJ8451050.1"/>
    </source>
</evidence>
<dbReference type="EMBL" id="JAKOGI010000011">
    <property type="protein sequence ID" value="KAJ8451050.1"/>
    <property type="molecule type" value="Genomic_DNA"/>
</dbReference>